<proteinExistence type="inferred from homology"/>
<evidence type="ECO:0000256" key="3">
    <source>
        <dbReference type="ARBA" id="ARBA00021602"/>
    </source>
</evidence>
<name>A0A3P9C3L6_9CICH</name>
<dbReference type="GO" id="GO:0003356">
    <property type="term" value="P:regulation of cilium beat frequency"/>
    <property type="evidence" value="ECO:0007669"/>
    <property type="project" value="TreeGrafter"/>
</dbReference>
<sequence length="609" mass="68597">MSQAGAETLLKTVIGHIVHECRLRGHAVSETLAAFMVSAVVLDPRNGFNVDRTLTKDDVQKLEELCLDKLTEKCSPSLDTIKMQVCFDMNYTTKCEFLEDIHQSEESKLSPLCREITDNRVKSRKELDGLYQKITTYILQRSAMGSPTDTNTMEEATAVLQSVFPQAELGNFRVALKRDQEQQLKELTMIVTGIRLFNKANKRGEEEVDIHELILQEALPVTSKSIANELCVTQTLVFKYTVVLEKLTSSDVQLGHSDMPVILLKQALYNARQHEVFLKMLLADANSCAKHVETLLSDVSSQMKMLKETVQSKTAVPAATVFVSCFVLKECLSLQVWLWSPTETKLHFPQELQKREIKIYAFASLKCGCDLFCLSDNCVDPASLKTQEWLFPETTVNFEEMPLQYNGFCGYTLVTRDGLLLPGNPYIGALKHKEKLYVFTSKEAAMKFALSPDSFVAEVAEKAKYSPELIQLLKLHQQFSCISPYSDVSRLSQGLPVKPGIKCECGTQTEIHPVEKNIVKSYEWNEWELRRKALKLANLQTRVTVSVQTDLSHMRRENVTQTWLPKNAACQSKRDGASQVPKPQTFVAGLRGQRGAHVVKANLTRSVDD</sequence>
<dbReference type="GeneTree" id="ENSGT00390000016036"/>
<comment type="subcellular location">
    <subcellularLocation>
        <location evidence="1">Cytoplasm</location>
        <location evidence="1">Cytoskeleton</location>
        <location evidence="1">Cilium axoneme</location>
    </subcellularLocation>
</comment>
<dbReference type="GO" id="GO:1901317">
    <property type="term" value="P:regulation of flagellated sperm motility"/>
    <property type="evidence" value="ECO:0007669"/>
    <property type="project" value="TreeGrafter"/>
</dbReference>
<keyword evidence="11" id="KW-1185">Reference proteome</keyword>
<organism evidence="10 11">
    <name type="scientific">Maylandia zebra</name>
    <name type="common">zebra mbuna</name>
    <dbReference type="NCBI Taxonomy" id="106582"/>
    <lineage>
        <taxon>Eukaryota</taxon>
        <taxon>Metazoa</taxon>
        <taxon>Chordata</taxon>
        <taxon>Craniata</taxon>
        <taxon>Vertebrata</taxon>
        <taxon>Euteleostomi</taxon>
        <taxon>Actinopterygii</taxon>
        <taxon>Neopterygii</taxon>
        <taxon>Teleostei</taxon>
        <taxon>Neoteleostei</taxon>
        <taxon>Acanthomorphata</taxon>
        <taxon>Ovalentaria</taxon>
        <taxon>Cichlomorphae</taxon>
        <taxon>Cichliformes</taxon>
        <taxon>Cichlidae</taxon>
        <taxon>African cichlids</taxon>
        <taxon>Pseudocrenilabrinae</taxon>
        <taxon>Haplochromini</taxon>
        <taxon>Maylandia</taxon>
        <taxon>Maylandia zebra complex</taxon>
    </lineage>
</organism>
<dbReference type="GO" id="GO:0007288">
    <property type="term" value="P:sperm axoneme assembly"/>
    <property type="evidence" value="ECO:0007669"/>
    <property type="project" value="TreeGrafter"/>
</dbReference>
<protein>
    <recommendedName>
        <fullName evidence="3">Cilia- and flagella-associated protein 206</fullName>
    </recommendedName>
</protein>
<comment type="similarity">
    <text evidence="2">Belongs to the CFAP206 family.</text>
</comment>
<dbReference type="GO" id="GO:0036064">
    <property type="term" value="C:ciliary basal body"/>
    <property type="evidence" value="ECO:0007669"/>
    <property type="project" value="TreeGrafter"/>
</dbReference>
<evidence type="ECO:0000313" key="11">
    <source>
        <dbReference type="Proteomes" id="UP000265160"/>
    </source>
</evidence>
<keyword evidence="8" id="KW-0966">Cell projection</keyword>
<evidence type="ECO:0000256" key="5">
    <source>
        <dbReference type="ARBA" id="ARBA00022794"/>
    </source>
</evidence>
<dbReference type="InterPro" id="IPR021897">
    <property type="entry name" value="FAP206"/>
</dbReference>
<comment type="function">
    <text evidence="9">Essential for sperm motility and is involved in the regulation of the beating frequency of motile cilia on the epithelial cells of the respiratory tract. Required for the establishment of radial spokes in sperm flagella.</text>
</comment>
<evidence type="ECO:0000256" key="4">
    <source>
        <dbReference type="ARBA" id="ARBA00022490"/>
    </source>
</evidence>
<dbReference type="Pfam" id="PF12018">
    <property type="entry name" value="FAP206"/>
    <property type="match status" value="2"/>
</dbReference>
<dbReference type="STRING" id="106582.ENSMZEP00005016639"/>
<keyword evidence="5" id="KW-0970">Cilium biogenesis/degradation</keyword>
<evidence type="ECO:0000256" key="7">
    <source>
        <dbReference type="ARBA" id="ARBA00023212"/>
    </source>
</evidence>
<dbReference type="Proteomes" id="UP000265160">
    <property type="component" value="Unplaced"/>
</dbReference>
<dbReference type="AlphaFoldDB" id="A0A3P9C3L6"/>
<evidence type="ECO:0000256" key="2">
    <source>
        <dbReference type="ARBA" id="ARBA00010500"/>
    </source>
</evidence>
<reference evidence="10" key="1">
    <citation type="submission" date="2025-08" db="UniProtKB">
        <authorList>
            <consortium name="Ensembl"/>
        </authorList>
    </citation>
    <scope>IDENTIFICATION</scope>
</reference>
<evidence type="ECO:0000256" key="8">
    <source>
        <dbReference type="ARBA" id="ARBA00023273"/>
    </source>
</evidence>
<dbReference type="PANTHER" id="PTHR21442:SF0">
    <property type="entry name" value="CILIA- AND FLAGELLA-ASSOCIATED PROTEIN 206"/>
    <property type="match status" value="1"/>
</dbReference>
<dbReference type="PANTHER" id="PTHR21442">
    <property type="entry name" value="CILIA- AND FLAGELLA-ASSOCIATED PROTEIN 206"/>
    <property type="match status" value="1"/>
</dbReference>
<dbReference type="Ensembl" id="ENSMZET00005017172.1">
    <property type="protein sequence ID" value="ENSMZEP00005016639.1"/>
    <property type="gene ID" value="ENSMZEG00005012455.1"/>
</dbReference>
<dbReference type="GO" id="GO:0005930">
    <property type="term" value="C:axoneme"/>
    <property type="evidence" value="ECO:0007669"/>
    <property type="project" value="UniProtKB-SubCell"/>
</dbReference>
<keyword evidence="7" id="KW-0206">Cytoskeleton</keyword>
<evidence type="ECO:0000256" key="1">
    <source>
        <dbReference type="ARBA" id="ARBA00004430"/>
    </source>
</evidence>
<keyword evidence="4" id="KW-0963">Cytoplasm</keyword>
<reference evidence="10" key="2">
    <citation type="submission" date="2025-09" db="UniProtKB">
        <authorList>
            <consortium name="Ensembl"/>
        </authorList>
    </citation>
    <scope>IDENTIFICATION</scope>
</reference>
<accession>A0A3P9C3L6</accession>
<evidence type="ECO:0000256" key="6">
    <source>
        <dbReference type="ARBA" id="ARBA00023069"/>
    </source>
</evidence>
<keyword evidence="6" id="KW-0969">Cilium</keyword>
<evidence type="ECO:0000256" key="9">
    <source>
        <dbReference type="ARBA" id="ARBA00045321"/>
    </source>
</evidence>
<evidence type="ECO:0000313" key="10">
    <source>
        <dbReference type="Ensembl" id="ENSMZEP00005016639.1"/>
    </source>
</evidence>